<dbReference type="GO" id="GO:0003700">
    <property type="term" value="F:DNA-binding transcription factor activity"/>
    <property type="evidence" value="ECO:0007669"/>
    <property type="project" value="InterPro"/>
</dbReference>
<dbReference type="NCBIfam" id="TIGR01954">
    <property type="entry name" value="nusA_Cterm_rpt"/>
    <property type="match status" value="1"/>
</dbReference>
<keyword evidence="4 7" id="KW-0694">RNA-binding</keyword>
<dbReference type="Pfam" id="PF26594">
    <property type="entry name" value="KH_NusA_2nd"/>
    <property type="match status" value="1"/>
</dbReference>
<evidence type="ECO:0000313" key="11">
    <source>
        <dbReference type="EMBL" id="QQB88965.1"/>
    </source>
</evidence>
<evidence type="ECO:0000256" key="7">
    <source>
        <dbReference type="HAMAP-Rule" id="MF_00945"/>
    </source>
</evidence>
<dbReference type="GO" id="GO:0031564">
    <property type="term" value="P:transcription antitermination"/>
    <property type="evidence" value="ECO:0007669"/>
    <property type="project" value="UniProtKB-UniRule"/>
</dbReference>
<dbReference type="InterPro" id="IPR030842">
    <property type="entry name" value="TF_NusA_bacterial"/>
</dbReference>
<comment type="similarity">
    <text evidence="7">Belongs to the NusA family.</text>
</comment>
<dbReference type="InterPro" id="IPR004087">
    <property type="entry name" value="KH_dom"/>
</dbReference>
<feature type="domain" description="S1 motif" evidence="9">
    <location>
        <begin position="152"/>
        <end position="216"/>
    </location>
</feature>
<dbReference type="InterPro" id="IPR013735">
    <property type="entry name" value="TF_NusA_N"/>
</dbReference>
<dbReference type="RefSeq" id="WP_128719240.1">
    <property type="nucleotide sequence ID" value="NZ_BJNC01000001.1"/>
</dbReference>
<feature type="compositionally biased region" description="Acidic residues" evidence="8">
    <location>
        <begin position="535"/>
        <end position="564"/>
    </location>
</feature>
<dbReference type="PROSITE" id="PS50126">
    <property type="entry name" value="S1"/>
    <property type="match status" value="1"/>
</dbReference>
<comment type="subunit">
    <text evidence="7">Monomer. Binds directly to the core enzyme of the DNA-dependent RNA polymerase and to nascent RNA.</text>
</comment>
<keyword evidence="2 7" id="KW-0963">Cytoplasm</keyword>
<dbReference type="EMBL" id="CP066026">
    <property type="protein sequence ID" value="QQB88965.1"/>
    <property type="molecule type" value="Genomic_DNA"/>
</dbReference>
<dbReference type="SUPFAM" id="SSF47794">
    <property type="entry name" value="Rad51 N-terminal domain-like"/>
    <property type="match status" value="1"/>
</dbReference>
<gene>
    <name evidence="7 10" type="primary">nusA</name>
    <name evidence="10" type="ORF">EQG53_04460</name>
    <name evidence="11" type="ORF">I6H83_00470</name>
</gene>
<evidence type="ECO:0000256" key="5">
    <source>
        <dbReference type="ARBA" id="ARBA00023015"/>
    </source>
</evidence>
<dbReference type="InterPro" id="IPR025249">
    <property type="entry name" value="TF_NusA_KH_1st"/>
</dbReference>
<dbReference type="InterPro" id="IPR010995">
    <property type="entry name" value="DNA_repair_Rad51/TF_NusA_a-hlx"/>
</dbReference>
<dbReference type="Pfam" id="PF08529">
    <property type="entry name" value="NusA_N"/>
    <property type="match status" value="1"/>
</dbReference>
<reference evidence="10 12" key="1">
    <citation type="submission" date="2019-01" db="EMBL/GenBank/DDBJ databases">
        <title>Brevundimonas diminuta Genome sequencing and assembly.</title>
        <authorList>
            <person name="Chen H."/>
        </authorList>
    </citation>
    <scope>NUCLEOTIDE SEQUENCE [LARGE SCALE GENOMIC DNA]</scope>
    <source>
        <strain evidence="10">ATCC</strain>
        <strain evidence="12">ATCC(B) 19146</strain>
    </source>
</reference>
<dbReference type="InterPro" id="IPR010214">
    <property type="entry name" value="Tscrpt_termin_fac_NusA_C_rpt"/>
</dbReference>
<evidence type="ECO:0000256" key="4">
    <source>
        <dbReference type="ARBA" id="ARBA00022884"/>
    </source>
</evidence>
<dbReference type="SUPFAM" id="SSF50249">
    <property type="entry name" value="Nucleic acid-binding proteins"/>
    <property type="match status" value="1"/>
</dbReference>
<dbReference type="PROSITE" id="PS50084">
    <property type="entry name" value="KH_TYPE_1"/>
    <property type="match status" value="1"/>
</dbReference>
<dbReference type="GO" id="GO:0003723">
    <property type="term" value="F:RNA binding"/>
    <property type="evidence" value="ECO:0007669"/>
    <property type="project" value="UniProtKB-UniRule"/>
</dbReference>
<evidence type="ECO:0000256" key="1">
    <source>
        <dbReference type="ARBA" id="ARBA00022472"/>
    </source>
</evidence>
<evidence type="ECO:0000313" key="10">
    <source>
        <dbReference type="EMBL" id="QAT13670.1"/>
    </source>
</evidence>
<dbReference type="FunFam" id="3.30.300.20:FF:000005">
    <property type="entry name" value="Transcription termination/antitermination protein NusA"/>
    <property type="match status" value="1"/>
</dbReference>
<dbReference type="SUPFAM" id="SSF54814">
    <property type="entry name" value="Prokaryotic type KH domain (KH-domain type II)"/>
    <property type="match status" value="2"/>
</dbReference>
<dbReference type="SUPFAM" id="SSF69705">
    <property type="entry name" value="Transcription factor NusA, N-terminal domain"/>
    <property type="match status" value="1"/>
</dbReference>
<keyword evidence="13" id="KW-1185">Reference proteome</keyword>
<name>A0A410NUZ0_BREDI</name>
<dbReference type="NCBIfam" id="TIGR01953">
    <property type="entry name" value="NusA"/>
    <property type="match status" value="1"/>
</dbReference>
<evidence type="ECO:0000256" key="3">
    <source>
        <dbReference type="ARBA" id="ARBA00022814"/>
    </source>
</evidence>
<dbReference type="EMBL" id="CP035093">
    <property type="protein sequence ID" value="QAT13670.1"/>
    <property type="molecule type" value="Genomic_DNA"/>
</dbReference>
<dbReference type="FunFam" id="3.30.300.20:FF:000002">
    <property type="entry name" value="Transcription termination/antitermination protein NusA"/>
    <property type="match status" value="1"/>
</dbReference>
<dbReference type="Pfam" id="PF13184">
    <property type="entry name" value="KH_NusA_1st"/>
    <property type="match status" value="1"/>
</dbReference>
<comment type="subcellular location">
    <subcellularLocation>
        <location evidence="7">Cytoplasm</location>
    </subcellularLocation>
</comment>
<dbReference type="KEGG" id="bdm:EQG53_04460"/>
<dbReference type="HAMAP" id="MF_00945_B">
    <property type="entry name" value="NusA_B"/>
    <property type="match status" value="1"/>
</dbReference>
<evidence type="ECO:0000313" key="13">
    <source>
        <dbReference type="Proteomes" id="UP000596117"/>
    </source>
</evidence>
<organism evidence="10 12">
    <name type="scientific">Brevundimonas diminuta</name>
    <name type="common">Pseudomonas diminuta</name>
    <dbReference type="NCBI Taxonomy" id="293"/>
    <lineage>
        <taxon>Bacteria</taxon>
        <taxon>Pseudomonadati</taxon>
        <taxon>Pseudomonadota</taxon>
        <taxon>Alphaproteobacteria</taxon>
        <taxon>Caulobacterales</taxon>
        <taxon>Caulobacteraceae</taxon>
        <taxon>Brevundimonas</taxon>
    </lineage>
</organism>
<dbReference type="CDD" id="cd22529">
    <property type="entry name" value="KH-II_NusA_rpt2"/>
    <property type="match status" value="1"/>
</dbReference>
<sequence>MAVTGISANRLELLSIADAVAREKNIDREIVIEAIEEAIQKGAKSRYGAHHDIRAQIDHKTGELSLTRHVTIVADDWEPEDELEEFNDSAMVRLRDALKRDAEAEVGKEYVEILPPFEFGRVQTQMARQVVTGKVREAERANQYEEFKDRVGEIVNGTVKRVEYGNTIVDLGRGEGIMRRDQSIPREVFNVGDRVRTYIYDVRPEAKGPQVMLSRAHPGFMAKLFAQEVPEVYDGVIEIRAAARDAGSRAKMAVLSNDSSIDPVGACVGMRGSRVQAVVAELQGEKIDIIQWNEDEPTFIVNALAPAEVAKVVLDEEADRVEVVVPDEQLSLAIGRRGQNVRLASQLTGWQIDIITESQDSERRQREFAERTALFQEALDVDETIAQLLVTEGFATVEDLAFVEAYEISEIEGFDEDTAEELQTRAREHLERQAAELDAKRVALGVEDGVLEVPGVTAAIAVALGEGGVKTVEDLADLATDEIRGGYEVRGGERVKVPGVLESFNLSQEDAEMLILQARVAAGWIDASELPQPEYVEEEAFEEEAEAEGDEDAVAADADVDADAEAASGDLDDQSRDM</sequence>
<dbReference type="Gene3D" id="1.10.150.20">
    <property type="entry name" value="5' to 3' exonuclease, C-terminal subdomain"/>
    <property type="match status" value="2"/>
</dbReference>
<dbReference type="Pfam" id="PF14520">
    <property type="entry name" value="HHH_5"/>
    <property type="match status" value="2"/>
</dbReference>
<dbReference type="GO" id="GO:0005829">
    <property type="term" value="C:cytosol"/>
    <property type="evidence" value="ECO:0007669"/>
    <property type="project" value="TreeGrafter"/>
</dbReference>
<dbReference type="InterPro" id="IPR009019">
    <property type="entry name" value="KH_sf_prok-type"/>
</dbReference>
<keyword evidence="5 7" id="KW-0805">Transcription regulation</keyword>
<dbReference type="Proteomes" id="UP000596117">
    <property type="component" value="Chromosome"/>
</dbReference>
<dbReference type="InterPro" id="IPR012340">
    <property type="entry name" value="NA-bd_OB-fold"/>
</dbReference>
<evidence type="ECO:0000256" key="6">
    <source>
        <dbReference type="ARBA" id="ARBA00023163"/>
    </source>
</evidence>
<dbReference type="Gene3D" id="3.30.1480.10">
    <property type="entry name" value="NusA, N-terminal domain"/>
    <property type="match status" value="1"/>
</dbReference>
<accession>A0A410NUZ0</accession>
<dbReference type="PANTHER" id="PTHR22648:SF0">
    <property type="entry name" value="TRANSCRIPTION TERMINATION_ANTITERMINATION PROTEIN NUSA"/>
    <property type="match status" value="1"/>
</dbReference>
<feature type="region of interest" description="Disordered" evidence="8">
    <location>
        <begin position="535"/>
        <end position="578"/>
    </location>
</feature>
<dbReference type="InterPro" id="IPR003029">
    <property type="entry name" value="S1_domain"/>
</dbReference>
<dbReference type="Gene3D" id="2.40.50.140">
    <property type="entry name" value="Nucleic acid-binding proteins"/>
    <property type="match status" value="1"/>
</dbReference>
<dbReference type="SMART" id="SM00316">
    <property type="entry name" value="S1"/>
    <property type="match status" value="1"/>
</dbReference>
<dbReference type="SMART" id="SM00322">
    <property type="entry name" value="KH"/>
    <property type="match status" value="2"/>
</dbReference>
<evidence type="ECO:0000256" key="2">
    <source>
        <dbReference type="ARBA" id="ARBA00022490"/>
    </source>
</evidence>
<dbReference type="GO" id="GO:0006353">
    <property type="term" value="P:DNA-templated transcription termination"/>
    <property type="evidence" value="ECO:0007669"/>
    <property type="project" value="UniProtKB-UniRule"/>
</dbReference>
<dbReference type="CDD" id="cd04455">
    <property type="entry name" value="S1_NusA"/>
    <property type="match status" value="1"/>
</dbReference>
<dbReference type="CDD" id="cd02134">
    <property type="entry name" value="KH-II_NusA_rpt1"/>
    <property type="match status" value="1"/>
</dbReference>
<dbReference type="FunFam" id="2.40.50.140:FF:000058">
    <property type="entry name" value="Transcription termination/antitermination protein NusA"/>
    <property type="match status" value="1"/>
</dbReference>
<dbReference type="AlphaFoldDB" id="A0A410NUZ0"/>
<dbReference type="InterPro" id="IPR010213">
    <property type="entry name" value="TF_NusA"/>
</dbReference>
<dbReference type="Gene3D" id="3.30.300.20">
    <property type="match status" value="2"/>
</dbReference>
<comment type="function">
    <text evidence="7">Participates in both transcription termination and antitermination.</text>
</comment>
<dbReference type="Proteomes" id="UP000287388">
    <property type="component" value="Chromosome"/>
</dbReference>
<dbReference type="InterPro" id="IPR015946">
    <property type="entry name" value="KH_dom-like_a/b"/>
</dbReference>
<reference evidence="11 13" key="2">
    <citation type="submission" date="2020-12" db="EMBL/GenBank/DDBJ databases">
        <title>FDA dAtabase for Regulatory Grade micrObial Sequences (FDA-ARGOS): Supporting development and validation of Infectious Disease Dx tests.</title>
        <authorList>
            <person name="Kerrigan L."/>
            <person name="Long C."/>
            <person name="Tallon L."/>
            <person name="Sadzewicz L."/>
            <person name="Zhao X."/>
            <person name="Boylan J."/>
            <person name="Ott S."/>
            <person name="Bowen H."/>
            <person name="Vavikolanu K."/>
            <person name="Mehta A."/>
            <person name="Aluvathingal J."/>
            <person name="Nadendla S."/>
            <person name="Yan Y."/>
            <person name="Sichtig H."/>
        </authorList>
    </citation>
    <scope>NUCLEOTIDE SEQUENCE [LARGE SCALE GENOMIC DNA]</scope>
    <source>
        <strain evidence="11 13">FDAARGOS_1026</strain>
    </source>
</reference>
<evidence type="ECO:0000313" key="12">
    <source>
        <dbReference type="Proteomes" id="UP000287388"/>
    </source>
</evidence>
<proteinExistence type="inferred from homology"/>
<keyword evidence="1 7" id="KW-0806">Transcription termination</keyword>
<dbReference type="PANTHER" id="PTHR22648">
    <property type="entry name" value="TRANSCRIPTION TERMINATION FACTOR NUSA"/>
    <property type="match status" value="1"/>
</dbReference>
<evidence type="ECO:0000256" key="8">
    <source>
        <dbReference type="SAM" id="MobiDB-lite"/>
    </source>
</evidence>
<dbReference type="Pfam" id="PF00575">
    <property type="entry name" value="S1"/>
    <property type="match status" value="1"/>
</dbReference>
<dbReference type="InterPro" id="IPR036555">
    <property type="entry name" value="NusA_N_sf"/>
</dbReference>
<protein>
    <recommendedName>
        <fullName evidence="7">Transcription termination/antitermination protein NusA</fullName>
    </recommendedName>
</protein>
<keyword evidence="6 7" id="KW-0804">Transcription</keyword>
<dbReference type="GO" id="GO:0000166">
    <property type="term" value="F:nucleotide binding"/>
    <property type="evidence" value="ECO:0007669"/>
    <property type="project" value="InterPro"/>
</dbReference>
<dbReference type="InterPro" id="IPR058582">
    <property type="entry name" value="KH_NusA_2nd"/>
</dbReference>
<keyword evidence="3 7" id="KW-0889">Transcription antitermination</keyword>
<evidence type="ECO:0000259" key="9">
    <source>
        <dbReference type="PROSITE" id="PS50126"/>
    </source>
</evidence>